<gene>
    <name evidence="2" type="ORF">HF682_04855</name>
</gene>
<evidence type="ECO:0000256" key="1">
    <source>
        <dbReference type="SAM" id="Phobius"/>
    </source>
</evidence>
<feature type="transmembrane region" description="Helical" evidence="1">
    <location>
        <begin position="122"/>
        <end position="145"/>
    </location>
</feature>
<evidence type="ECO:0000313" key="3">
    <source>
        <dbReference type="Proteomes" id="UP000587991"/>
    </source>
</evidence>
<reference evidence="2 3" key="1">
    <citation type="submission" date="2020-04" db="EMBL/GenBank/DDBJ databases">
        <title>Draft genome of Leeia sp. IMCC25680.</title>
        <authorList>
            <person name="Song J."/>
            <person name="Cho J.-C."/>
        </authorList>
    </citation>
    <scope>NUCLEOTIDE SEQUENCE [LARGE SCALE GENOMIC DNA]</scope>
    <source>
        <strain evidence="2 3">IMCC25680</strain>
    </source>
</reference>
<dbReference type="RefSeq" id="WP_168876094.1">
    <property type="nucleotide sequence ID" value="NZ_JABAIM010000001.1"/>
</dbReference>
<sequence>MRGWHRFGAGVLGVFLLLHLGNHLLLFVGFEAHQAVMHSLRQLYRWPPLGAVLLLAVCTQLISGVMLAWRSRRGSLPALRWQRWSGLALLLFLLIHVSAVLLGRRAGLDTDVHFAAAGLHHYPAWLFFVPYYTLAVGALGLHLGARLARRWPQQAGRCLWGGAMLGLLLGASWVMAMAGWLYPVAIPAVYHAAFR</sequence>
<comment type="caution">
    <text evidence="2">The sequence shown here is derived from an EMBL/GenBank/DDBJ whole genome shotgun (WGS) entry which is preliminary data.</text>
</comment>
<keyword evidence="1" id="KW-0472">Membrane</keyword>
<keyword evidence="1" id="KW-0812">Transmembrane</keyword>
<keyword evidence="3" id="KW-1185">Reference proteome</keyword>
<name>A0A847RXM3_9NEIS</name>
<protein>
    <submittedName>
        <fullName evidence="2">Uncharacterized protein</fullName>
    </submittedName>
</protein>
<dbReference type="EMBL" id="JABAIM010000001">
    <property type="protein sequence ID" value="NLR74481.1"/>
    <property type="molecule type" value="Genomic_DNA"/>
</dbReference>
<proteinExistence type="predicted"/>
<feature type="transmembrane region" description="Helical" evidence="1">
    <location>
        <begin position="7"/>
        <end position="29"/>
    </location>
</feature>
<keyword evidence="1" id="KW-1133">Transmembrane helix</keyword>
<evidence type="ECO:0000313" key="2">
    <source>
        <dbReference type="EMBL" id="NLR74481.1"/>
    </source>
</evidence>
<dbReference type="GO" id="GO:0016020">
    <property type="term" value="C:membrane"/>
    <property type="evidence" value="ECO:0007669"/>
    <property type="project" value="InterPro"/>
</dbReference>
<accession>A0A847RXM3</accession>
<feature type="transmembrane region" description="Helical" evidence="1">
    <location>
        <begin position="157"/>
        <end position="182"/>
    </location>
</feature>
<dbReference type="Proteomes" id="UP000587991">
    <property type="component" value="Unassembled WGS sequence"/>
</dbReference>
<dbReference type="InterPro" id="IPR034804">
    <property type="entry name" value="SQR/QFR_C/D"/>
</dbReference>
<dbReference type="SUPFAM" id="SSF81343">
    <property type="entry name" value="Fumarate reductase respiratory complex transmembrane subunits"/>
    <property type="match status" value="1"/>
</dbReference>
<feature type="transmembrane region" description="Helical" evidence="1">
    <location>
        <begin position="49"/>
        <end position="69"/>
    </location>
</feature>
<dbReference type="AlphaFoldDB" id="A0A847RXM3"/>
<organism evidence="2 3">
    <name type="scientific">Leeia aquatica</name>
    <dbReference type="NCBI Taxonomy" id="2725557"/>
    <lineage>
        <taxon>Bacteria</taxon>
        <taxon>Pseudomonadati</taxon>
        <taxon>Pseudomonadota</taxon>
        <taxon>Betaproteobacteria</taxon>
        <taxon>Neisseriales</taxon>
        <taxon>Leeiaceae</taxon>
        <taxon>Leeia</taxon>
    </lineage>
</organism>
<feature type="transmembrane region" description="Helical" evidence="1">
    <location>
        <begin position="81"/>
        <end position="102"/>
    </location>
</feature>